<gene>
    <name evidence="3" type="ORF">A8950_3102</name>
</gene>
<comment type="caution">
    <text evidence="3">The sequence shown here is derived from an EMBL/GenBank/DDBJ whole genome shotgun (WGS) entry which is preliminary data.</text>
</comment>
<dbReference type="SMART" id="SM00062">
    <property type="entry name" value="PBPb"/>
    <property type="match status" value="1"/>
</dbReference>
<evidence type="ECO:0000313" key="4">
    <source>
        <dbReference type="Proteomes" id="UP000295783"/>
    </source>
</evidence>
<evidence type="ECO:0000256" key="1">
    <source>
        <dbReference type="ARBA" id="ARBA00022729"/>
    </source>
</evidence>
<dbReference type="InterPro" id="IPR001638">
    <property type="entry name" value="Solute-binding_3/MltF_N"/>
</dbReference>
<dbReference type="AlphaFoldDB" id="A0A4R6WUG2"/>
<sequence length="250" mass="26849">MMVAGVLLAAFPAAAPADTIRLRADYWCPYNCMPEDPRPGYMVDLAARALAAAGHEADYQLMPWDRALEEVADGRIDAVIGATPLESQGLVLSVPLGRDHDCFFVRRDSMWAYRGPASLNEVLLGVVAGYTHDEGPIDAYVDAHDGPGGTVVASRDDEGAEKNVGLLLRGRVDAILDSEAVIRFVAKQAGRADEIKTAGCLAPLTLHIAFSPRRPDSEELAAALERQMEAMRADGSLAALLADYGLSDWE</sequence>
<keyword evidence="4" id="KW-1185">Reference proteome</keyword>
<dbReference type="EMBL" id="SNYW01000011">
    <property type="protein sequence ID" value="TDQ80568.1"/>
    <property type="molecule type" value="Genomic_DNA"/>
</dbReference>
<organism evidence="3 4">
    <name type="scientific">Dongia mobilis</name>
    <dbReference type="NCBI Taxonomy" id="578943"/>
    <lineage>
        <taxon>Bacteria</taxon>
        <taxon>Pseudomonadati</taxon>
        <taxon>Pseudomonadota</taxon>
        <taxon>Alphaproteobacteria</taxon>
        <taxon>Rhodospirillales</taxon>
        <taxon>Dongiaceae</taxon>
        <taxon>Dongia</taxon>
    </lineage>
</organism>
<dbReference type="Gene3D" id="3.40.190.10">
    <property type="entry name" value="Periplasmic binding protein-like II"/>
    <property type="match status" value="2"/>
</dbReference>
<evidence type="ECO:0000259" key="2">
    <source>
        <dbReference type="SMART" id="SM00062"/>
    </source>
</evidence>
<evidence type="ECO:0000313" key="3">
    <source>
        <dbReference type="EMBL" id="TDQ80568.1"/>
    </source>
</evidence>
<feature type="domain" description="Solute-binding protein family 3/N-terminal" evidence="2">
    <location>
        <begin position="19"/>
        <end position="248"/>
    </location>
</feature>
<proteinExistence type="predicted"/>
<dbReference type="Pfam" id="PF00497">
    <property type="entry name" value="SBP_bac_3"/>
    <property type="match status" value="1"/>
</dbReference>
<name>A0A4R6WUG2_9PROT</name>
<accession>A0A4R6WUG2</accession>
<dbReference type="SUPFAM" id="SSF53850">
    <property type="entry name" value="Periplasmic binding protein-like II"/>
    <property type="match status" value="1"/>
</dbReference>
<dbReference type="PANTHER" id="PTHR35936">
    <property type="entry name" value="MEMBRANE-BOUND LYTIC MUREIN TRANSGLYCOSYLASE F"/>
    <property type="match status" value="1"/>
</dbReference>
<dbReference type="Proteomes" id="UP000295783">
    <property type="component" value="Unassembled WGS sequence"/>
</dbReference>
<reference evidence="3 4" key="1">
    <citation type="submission" date="2019-03" db="EMBL/GenBank/DDBJ databases">
        <title>Genomic Encyclopedia of Type Strains, Phase III (KMG-III): the genomes of soil and plant-associated and newly described type strains.</title>
        <authorList>
            <person name="Whitman W."/>
        </authorList>
    </citation>
    <scope>NUCLEOTIDE SEQUENCE [LARGE SCALE GENOMIC DNA]</scope>
    <source>
        <strain evidence="3 4">CGMCC 1.7660</strain>
    </source>
</reference>
<protein>
    <submittedName>
        <fullName evidence="3">Amino acid ABC transporter substrate-binding protein (PAAT family)</fullName>
    </submittedName>
</protein>
<dbReference type="PANTHER" id="PTHR35936:SF25">
    <property type="entry name" value="ABC TRANSPORTER SUBSTRATE-BINDING PROTEIN"/>
    <property type="match status" value="1"/>
</dbReference>
<keyword evidence="1" id="KW-0732">Signal</keyword>